<sequence>MAVGEVAVSPGSEHPLGTVLTAAGSMKGNPSRKPWCPGGRAVGGGVRRDGGDPAFTPRPLPAFAFLTPAKSWWLPEWGERRGKLPTLMGKGILLGLWVASWKAKACLRLMSLRFKTPIGCIQHTLPYLRPCVRNIASRRRVPLPSLPAVTRGSSRLLGAVLNRNTTCTPGTATCRVTYPEKMETAWCFGPISSRHSSCLFFHCPVPRCPWRGLCGQSACIPITPHTRLLPTPAWIRKWGWGEETQDDTNTMPGDNSVQDGDPGQGCRGAPTTKRRPDEFSRQSSHTQDTCHPLPRAFCNAAARIHLLTDPCHNIPS</sequence>
<feature type="region of interest" description="Disordered" evidence="1">
    <location>
        <begin position="243"/>
        <end position="288"/>
    </location>
</feature>
<organism evidence="2 3">
    <name type="scientific">Heterocephalus glaber</name>
    <name type="common">Naked mole rat</name>
    <dbReference type="NCBI Taxonomy" id="10181"/>
    <lineage>
        <taxon>Eukaryota</taxon>
        <taxon>Metazoa</taxon>
        <taxon>Chordata</taxon>
        <taxon>Craniata</taxon>
        <taxon>Vertebrata</taxon>
        <taxon>Euteleostomi</taxon>
        <taxon>Mammalia</taxon>
        <taxon>Eutheria</taxon>
        <taxon>Euarchontoglires</taxon>
        <taxon>Glires</taxon>
        <taxon>Rodentia</taxon>
        <taxon>Hystricomorpha</taxon>
        <taxon>Bathyergidae</taxon>
        <taxon>Heterocephalus</taxon>
    </lineage>
</organism>
<dbReference type="Proteomes" id="UP000694906">
    <property type="component" value="Unplaced"/>
</dbReference>
<dbReference type="GeneID" id="110350686"/>
<evidence type="ECO:0000313" key="2">
    <source>
        <dbReference type="Proteomes" id="UP000694906"/>
    </source>
</evidence>
<keyword evidence="2" id="KW-1185">Reference proteome</keyword>
<reference evidence="3" key="1">
    <citation type="submission" date="2025-08" db="UniProtKB">
        <authorList>
            <consortium name="RefSeq"/>
        </authorList>
    </citation>
    <scope>IDENTIFICATION</scope>
</reference>
<feature type="compositionally biased region" description="Polar residues" evidence="1">
    <location>
        <begin position="247"/>
        <end position="258"/>
    </location>
</feature>
<evidence type="ECO:0000256" key="1">
    <source>
        <dbReference type="SAM" id="MobiDB-lite"/>
    </source>
</evidence>
<dbReference type="RefSeq" id="XP_021120368.1">
    <property type="nucleotide sequence ID" value="XM_021264709.1"/>
</dbReference>
<dbReference type="AlphaFoldDB" id="A0AAX6TIE3"/>
<accession>A0AAX6TIE3</accession>
<protein>
    <submittedName>
        <fullName evidence="3">Uncharacterized protein LOC110350686</fullName>
    </submittedName>
</protein>
<evidence type="ECO:0000313" key="3">
    <source>
        <dbReference type="RefSeq" id="XP_021120368.1"/>
    </source>
</evidence>
<proteinExistence type="predicted"/>
<name>A0AAX6TIE3_HETGA</name>
<gene>
    <name evidence="3" type="primary">LOC110350686</name>
</gene>